<name>A0AAW0ZY46_9HYME</name>
<feature type="domain" description="Transposase Tc1-like" evidence="2">
    <location>
        <begin position="68"/>
        <end position="121"/>
    </location>
</feature>
<accession>A0AAW0ZY46</accession>
<evidence type="ECO:0000313" key="4">
    <source>
        <dbReference type="Proteomes" id="UP001432146"/>
    </source>
</evidence>
<gene>
    <name evidence="3" type="ORF">QLX08_005938</name>
</gene>
<reference evidence="3 4" key="1">
    <citation type="submission" date="2024-05" db="EMBL/GenBank/DDBJ databases">
        <title>The nuclear and mitochondrial genome assemblies of Tetragonisca angustula (Apidae: Meliponini), a tiny yet remarkable pollinator in the Neotropics.</title>
        <authorList>
            <person name="Ferrari R."/>
            <person name="Ricardo P.C."/>
            <person name="Dias F.C."/>
            <person name="Araujo N.S."/>
            <person name="Soares D.O."/>
            <person name="Zhou Q.-S."/>
            <person name="Zhu C.-D."/>
            <person name="Coutinho L."/>
            <person name="Airas M.C."/>
            <person name="Batista T.M."/>
        </authorList>
    </citation>
    <scope>NUCLEOTIDE SEQUENCE [LARGE SCALE GENOMIC DNA]</scope>
    <source>
        <strain evidence="3">ASF017062</strain>
        <tissue evidence="3">Abdomen</tissue>
    </source>
</reference>
<dbReference type="Pfam" id="PF01498">
    <property type="entry name" value="HTH_Tnp_Tc3_2"/>
    <property type="match status" value="1"/>
</dbReference>
<dbReference type="SUPFAM" id="SSF46689">
    <property type="entry name" value="Homeodomain-like"/>
    <property type="match status" value="1"/>
</dbReference>
<protein>
    <recommendedName>
        <fullName evidence="2">Transposase Tc1-like domain-containing protein</fullName>
    </recommendedName>
</protein>
<comment type="caution">
    <text evidence="3">The sequence shown here is derived from an EMBL/GenBank/DDBJ whole genome shotgun (WGS) entry which is preliminary data.</text>
</comment>
<evidence type="ECO:0000259" key="2">
    <source>
        <dbReference type="Pfam" id="PF01498"/>
    </source>
</evidence>
<dbReference type="EMBL" id="JAWNGG020000105">
    <property type="protein sequence ID" value="KAK9301827.1"/>
    <property type="molecule type" value="Genomic_DNA"/>
</dbReference>
<dbReference type="Proteomes" id="UP001432146">
    <property type="component" value="Unassembled WGS sequence"/>
</dbReference>
<evidence type="ECO:0000256" key="1">
    <source>
        <dbReference type="ARBA" id="ARBA00004123"/>
    </source>
</evidence>
<proteinExistence type="predicted"/>
<dbReference type="GO" id="GO:0005634">
    <property type="term" value="C:nucleus"/>
    <property type="evidence" value="ECO:0007669"/>
    <property type="project" value="UniProtKB-SubCell"/>
</dbReference>
<dbReference type="GO" id="GO:0015074">
    <property type="term" value="P:DNA integration"/>
    <property type="evidence" value="ECO:0007669"/>
    <property type="project" value="InterPro"/>
</dbReference>
<dbReference type="AlphaFoldDB" id="A0AAW0ZY46"/>
<dbReference type="GO" id="GO:0006313">
    <property type="term" value="P:DNA transposition"/>
    <property type="evidence" value="ECO:0007669"/>
    <property type="project" value="InterPro"/>
</dbReference>
<evidence type="ECO:0000313" key="3">
    <source>
        <dbReference type="EMBL" id="KAK9301827.1"/>
    </source>
</evidence>
<dbReference type="InterPro" id="IPR009057">
    <property type="entry name" value="Homeodomain-like_sf"/>
</dbReference>
<keyword evidence="4" id="KW-1185">Reference proteome</keyword>
<comment type="subcellular location">
    <subcellularLocation>
        <location evidence="1">Nucleus</location>
    </subcellularLocation>
</comment>
<organism evidence="3 4">
    <name type="scientific">Tetragonisca angustula</name>
    <dbReference type="NCBI Taxonomy" id="166442"/>
    <lineage>
        <taxon>Eukaryota</taxon>
        <taxon>Metazoa</taxon>
        <taxon>Ecdysozoa</taxon>
        <taxon>Arthropoda</taxon>
        <taxon>Hexapoda</taxon>
        <taxon>Insecta</taxon>
        <taxon>Pterygota</taxon>
        <taxon>Neoptera</taxon>
        <taxon>Endopterygota</taxon>
        <taxon>Hymenoptera</taxon>
        <taxon>Apocrita</taxon>
        <taxon>Aculeata</taxon>
        <taxon>Apoidea</taxon>
        <taxon>Anthophila</taxon>
        <taxon>Apidae</taxon>
        <taxon>Tetragonisca</taxon>
    </lineage>
</organism>
<dbReference type="GO" id="GO:0003677">
    <property type="term" value="F:DNA binding"/>
    <property type="evidence" value="ECO:0007669"/>
    <property type="project" value="InterPro"/>
</dbReference>
<sequence length="121" mass="13894">MAKIQIQISVEIRSAIIIFRKEGYSLRNVVSKLKMGVQRTIRRFESSGCLKELQSRRPRITSKAEDIRIQITCKFNRRLTALQIRADLNHRSTPISLTTVKRRLRAGGLNGYIAVRKSLLS</sequence>
<dbReference type="InterPro" id="IPR002492">
    <property type="entry name" value="Transposase_Tc1-like"/>
</dbReference>